<comment type="similarity">
    <text evidence="1">Belongs to the glycosyltransferase 2 family.</text>
</comment>
<dbReference type="RefSeq" id="WP_079718295.1">
    <property type="nucleotide sequence ID" value="NZ_FUYS01000012.1"/>
</dbReference>
<dbReference type="OrthoDB" id="9766971at2"/>
<evidence type="ECO:0000256" key="1">
    <source>
        <dbReference type="ARBA" id="ARBA00006739"/>
    </source>
</evidence>
<evidence type="ECO:0000256" key="2">
    <source>
        <dbReference type="ARBA" id="ARBA00022676"/>
    </source>
</evidence>
<evidence type="ECO:0000256" key="3">
    <source>
        <dbReference type="ARBA" id="ARBA00022679"/>
    </source>
</evidence>
<dbReference type="InterPro" id="IPR001173">
    <property type="entry name" value="Glyco_trans_2-like"/>
</dbReference>
<feature type="transmembrane region" description="Helical" evidence="4">
    <location>
        <begin position="357"/>
        <end position="376"/>
    </location>
</feature>
<dbReference type="EMBL" id="FUYS01000012">
    <property type="protein sequence ID" value="SKB89203.1"/>
    <property type="molecule type" value="Genomic_DNA"/>
</dbReference>
<feature type="domain" description="Glycosyltransferase 2-like" evidence="5">
    <location>
        <begin position="51"/>
        <end position="183"/>
    </location>
</feature>
<dbReference type="GO" id="GO:0016757">
    <property type="term" value="F:glycosyltransferase activity"/>
    <property type="evidence" value="ECO:0007669"/>
    <property type="project" value="UniProtKB-KW"/>
</dbReference>
<evidence type="ECO:0000313" key="6">
    <source>
        <dbReference type="EMBL" id="SKB89203.1"/>
    </source>
</evidence>
<accession>A0A1T5EZ40</accession>
<dbReference type="AlphaFoldDB" id="A0A1T5EZ40"/>
<keyword evidence="4" id="KW-0472">Membrane</keyword>
<dbReference type="CDD" id="cd06439">
    <property type="entry name" value="CESA_like_1"/>
    <property type="match status" value="1"/>
</dbReference>
<dbReference type="PANTHER" id="PTHR43630">
    <property type="entry name" value="POLY-BETA-1,6-N-ACETYL-D-GLUCOSAMINE SYNTHASE"/>
    <property type="match status" value="1"/>
</dbReference>
<gene>
    <name evidence="6" type="ORF">SAMN05660226_03664</name>
</gene>
<sequence>MEYIFWISLFFIVYTYVGYGLLLYALVIVRRFLGRKRLIPHTDPGALPSCSVIVAAYNEAAIIEQKIANTLALSYPKEKLHYFFVTDGTTDETPQRVAKYPQIHLLHTDERRGKIAAIHRVMEQVTTDVVVFTDANTLLSNDALLDLCRHYADEQIGAAAGEKRVYSGEEADASAAGEGFYWKYESALKKWDAELYSVVGSAGELFSIRTRLYETVPPDTILDDFMISMRIAEKGYRVVYEPRACATELASENVKEELKRKIRIAAGGIQSIMRLKGVLNPFTNPVLTFQYISHRVLRWTVAPILLPVVFVLNGLLYLTDKGDLYTLLFLGQLSFYALACIGFLLERRALKIKATFVPYYFCVMNYAVLAGIVRYFSGQQGAIWERVNRKQETFADTPIR</sequence>
<evidence type="ECO:0000259" key="5">
    <source>
        <dbReference type="Pfam" id="PF00535"/>
    </source>
</evidence>
<keyword evidence="3 6" id="KW-0808">Transferase</keyword>
<protein>
    <submittedName>
        <fullName evidence="6">Glycosyltransferase, catalytic subunit of cellulose synthase and poly-beta-1,6-N-acetylglucosamine synthase</fullName>
    </submittedName>
</protein>
<keyword evidence="2" id="KW-0328">Glycosyltransferase</keyword>
<organism evidence="6 7">
    <name type="scientific">Parapedobacter luteus</name>
    <dbReference type="NCBI Taxonomy" id="623280"/>
    <lineage>
        <taxon>Bacteria</taxon>
        <taxon>Pseudomonadati</taxon>
        <taxon>Bacteroidota</taxon>
        <taxon>Sphingobacteriia</taxon>
        <taxon>Sphingobacteriales</taxon>
        <taxon>Sphingobacteriaceae</taxon>
        <taxon>Parapedobacter</taxon>
    </lineage>
</organism>
<feature type="transmembrane region" description="Helical" evidence="4">
    <location>
        <begin position="324"/>
        <end position="345"/>
    </location>
</feature>
<reference evidence="6 7" key="1">
    <citation type="submission" date="2017-02" db="EMBL/GenBank/DDBJ databases">
        <authorList>
            <person name="Peterson S.W."/>
        </authorList>
    </citation>
    <scope>NUCLEOTIDE SEQUENCE [LARGE SCALE GENOMIC DNA]</scope>
    <source>
        <strain evidence="6 7">DSM 22899</strain>
    </source>
</reference>
<keyword evidence="4" id="KW-0812">Transmembrane</keyword>
<dbReference type="Pfam" id="PF00535">
    <property type="entry name" value="Glycos_transf_2"/>
    <property type="match status" value="1"/>
</dbReference>
<dbReference type="InterPro" id="IPR029044">
    <property type="entry name" value="Nucleotide-diphossugar_trans"/>
</dbReference>
<dbReference type="Gene3D" id="3.90.550.10">
    <property type="entry name" value="Spore Coat Polysaccharide Biosynthesis Protein SpsA, Chain A"/>
    <property type="match status" value="1"/>
</dbReference>
<dbReference type="PANTHER" id="PTHR43630:SF1">
    <property type="entry name" value="POLY-BETA-1,6-N-ACETYL-D-GLUCOSAMINE SYNTHASE"/>
    <property type="match status" value="1"/>
</dbReference>
<dbReference type="SUPFAM" id="SSF53448">
    <property type="entry name" value="Nucleotide-diphospho-sugar transferases"/>
    <property type="match status" value="1"/>
</dbReference>
<proteinExistence type="inferred from homology"/>
<evidence type="ECO:0000313" key="7">
    <source>
        <dbReference type="Proteomes" id="UP000190541"/>
    </source>
</evidence>
<evidence type="ECO:0000256" key="4">
    <source>
        <dbReference type="SAM" id="Phobius"/>
    </source>
</evidence>
<feature type="transmembrane region" description="Helical" evidence="4">
    <location>
        <begin position="296"/>
        <end position="318"/>
    </location>
</feature>
<dbReference type="STRING" id="623280.SAMN05660226_03664"/>
<name>A0A1T5EZ40_9SPHI</name>
<dbReference type="Proteomes" id="UP000190541">
    <property type="component" value="Unassembled WGS sequence"/>
</dbReference>
<keyword evidence="7" id="KW-1185">Reference proteome</keyword>
<feature type="transmembrane region" description="Helical" evidence="4">
    <location>
        <begin position="6"/>
        <end position="29"/>
    </location>
</feature>
<keyword evidence="4" id="KW-1133">Transmembrane helix</keyword>